<gene>
    <name evidence="2" type="ORF">G7Z17_g4764</name>
</gene>
<accession>A0A9P5HDB6</accession>
<feature type="region of interest" description="Disordered" evidence="1">
    <location>
        <begin position="121"/>
        <end position="149"/>
    </location>
</feature>
<dbReference type="Proteomes" id="UP000722485">
    <property type="component" value="Unassembled WGS sequence"/>
</dbReference>
<keyword evidence="3" id="KW-1185">Reference proteome</keyword>
<evidence type="ECO:0000313" key="3">
    <source>
        <dbReference type="Proteomes" id="UP000722485"/>
    </source>
</evidence>
<reference evidence="2" key="1">
    <citation type="submission" date="2020-03" db="EMBL/GenBank/DDBJ databases">
        <title>Draft Genome Sequence of Cylindrodendrum hubeiense.</title>
        <authorList>
            <person name="Buettner E."/>
            <person name="Kellner H."/>
        </authorList>
    </citation>
    <scope>NUCLEOTIDE SEQUENCE</scope>
    <source>
        <strain evidence="2">IHI 201604</strain>
    </source>
</reference>
<dbReference type="AlphaFoldDB" id="A0A9P5HDB6"/>
<evidence type="ECO:0000313" key="2">
    <source>
        <dbReference type="EMBL" id="KAF7551833.1"/>
    </source>
</evidence>
<name>A0A9P5HDB6_9HYPO</name>
<dbReference type="EMBL" id="JAANBB010000071">
    <property type="protein sequence ID" value="KAF7551833.1"/>
    <property type="molecule type" value="Genomic_DNA"/>
</dbReference>
<organism evidence="2 3">
    <name type="scientific">Cylindrodendrum hubeiense</name>
    <dbReference type="NCBI Taxonomy" id="595255"/>
    <lineage>
        <taxon>Eukaryota</taxon>
        <taxon>Fungi</taxon>
        <taxon>Dikarya</taxon>
        <taxon>Ascomycota</taxon>
        <taxon>Pezizomycotina</taxon>
        <taxon>Sordariomycetes</taxon>
        <taxon>Hypocreomycetidae</taxon>
        <taxon>Hypocreales</taxon>
        <taxon>Nectriaceae</taxon>
        <taxon>Cylindrodendrum</taxon>
    </lineage>
</organism>
<dbReference type="OrthoDB" id="432970at2759"/>
<evidence type="ECO:0000256" key="1">
    <source>
        <dbReference type="SAM" id="MobiDB-lite"/>
    </source>
</evidence>
<protein>
    <submittedName>
        <fullName evidence="2">Uncharacterized protein</fullName>
    </submittedName>
</protein>
<sequence length="196" mass="21890">MAGEDRETFTLYSCKREDRSRLRGLLQRCLLDDMVDAITEDFLSDPETKVAGSDIYVLLVLISMDLGVVMSPSHITATREICWESTISFFYLQVLTACDLYQNDGTPWVFIGAEDSETTAARQGAESDSMLETDLGLSSGSPEAQTELPADPLSTFDQLVREDQDDVVGEPMVFQFDDAELAEDESEGEMPWWALF</sequence>
<proteinExistence type="predicted"/>
<comment type="caution">
    <text evidence="2">The sequence shown here is derived from an EMBL/GenBank/DDBJ whole genome shotgun (WGS) entry which is preliminary data.</text>
</comment>